<dbReference type="Gene3D" id="3.40.50.1000">
    <property type="entry name" value="HAD superfamily/HAD-like"/>
    <property type="match status" value="1"/>
</dbReference>
<dbReference type="SUPFAM" id="SSF56784">
    <property type="entry name" value="HAD-like"/>
    <property type="match status" value="1"/>
</dbReference>
<dbReference type="InterPro" id="IPR023198">
    <property type="entry name" value="PGP-like_dom2"/>
</dbReference>
<proteinExistence type="inferred from homology"/>
<dbReference type="InterPro" id="IPR006439">
    <property type="entry name" value="HAD-SF_hydro_IA"/>
</dbReference>
<dbReference type="RefSeq" id="WP_425308162.1">
    <property type="nucleotide sequence ID" value="NZ_CP154795.1"/>
</dbReference>
<evidence type="ECO:0000256" key="4">
    <source>
        <dbReference type="ARBA" id="ARBA00022842"/>
    </source>
</evidence>
<reference evidence="6 7" key="1">
    <citation type="submission" date="2024-04" db="EMBL/GenBank/DDBJ databases">
        <title>Isolation of an actinomycete strain from pig manure.</title>
        <authorList>
            <person name="Gong T."/>
            <person name="Yu Z."/>
            <person name="An M."/>
            <person name="Wei C."/>
            <person name="Yang W."/>
            <person name="Liu L."/>
        </authorList>
    </citation>
    <scope>NUCLEOTIDE SEQUENCE [LARGE SCALE GENOMIC DNA]</scope>
    <source>
        <strain evidence="6 7">ZF39</strain>
    </source>
</reference>
<sequence length="245" mass="26108">MDWDTFEAALLDLDGVITPTAEVHMRAWAHLFTDVFAQRGLAPYREQDYFDYLDGKPRYEGVASILASRGIELPWGDPSDSPETETVCGLGNRKDGVFNETLTSEGIQGYAGSLRLLDFLDGRGIGKAIVSSSKNARAVLAAAGILDRFPVIVDGLVAAEQGIAGKPAPDMFAYAADQLGVPHNKAFVVEDALSGVRAGAAGDFGVVVGVDRGTGADRLREAGAAIIVHELDELIPADHRPEETR</sequence>
<comment type="similarity">
    <text evidence="2">Belongs to the HAD-like hydrolase superfamily. CbbY/CbbZ/Gph/YieH family.</text>
</comment>
<dbReference type="SFLD" id="SFLDS00003">
    <property type="entry name" value="Haloacid_Dehalogenase"/>
    <property type="match status" value="1"/>
</dbReference>
<evidence type="ECO:0000256" key="1">
    <source>
        <dbReference type="ARBA" id="ARBA00001946"/>
    </source>
</evidence>
<protein>
    <submittedName>
        <fullName evidence="6">HAD-IA family hydrolase</fullName>
    </submittedName>
</protein>
<evidence type="ECO:0000313" key="7">
    <source>
        <dbReference type="Proteomes" id="UP001442841"/>
    </source>
</evidence>
<name>A0ABZ3FL05_9ACTN</name>
<gene>
    <name evidence="6" type="ORF">AADG42_05225</name>
</gene>
<dbReference type="EMBL" id="CP154795">
    <property type="protein sequence ID" value="XAN06733.1"/>
    <property type="molecule type" value="Genomic_DNA"/>
</dbReference>
<accession>A0ABZ3FL05</accession>
<dbReference type="Proteomes" id="UP001442841">
    <property type="component" value="Chromosome"/>
</dbReference>
<dbReference type="InterPro" id="IPR051600">
    <property type="entry name" value="Beta-PGM-like"/>
</dbReference>
<organism evidence="6 7">
    <name type="scientific">Ammonicoccus fulvus</name>
    <dbReference type="NCBI Taxonomy" id="3138240"/>
    <lineage>
        <taxon>Bacteria</taxon>
        <taxon>Bacillati</taxon>
        <taxon>Actinomycetota</taxon>
        <taxon>Actinomycetes</taxon>
        <taxon>Propionibacteriales</taxon>
        <taxon>Propionibacteriaceae</taxon>
        <taxon>Ammonicoccus</taxon>
    </lineage>
</organism>
<keyword evidence="3" id="KW-0479">Metal-binding</keyword>
<dbReference type="NCBIfam" id="TIGR01509">
    <property type="entry name" value="HAD-SF-IA-v3"/>
    <property type="match status" value="1"/>
</dbReference>
<dbReference type="Gene3D" id="1.10.150.240">
    <property type="entry name" value="Putative phosphatase, domain 2"/>
    <property type="match status" value="1"/>
</dbReference>
<evidence type="ECO:0000256" key="5">
    <source>
        <dbReference type="ARBA" id="ARBA00023277"/>
    </source>
</evidence>
<dbReference type="SFLD" id="SFLDG01129">
    <property type="entry name" value="C1.5:_HAD__Beta-PGM__Phosphata"/>
    <property type="match status" value="1"/>
</dbReference>
<dbReference type="InterPro" id="IPR036412">
    <property type="entry name" value="HAD-like_sf"/>
</dbReference>
<evidence type="ECO:0000313" key="6">
    <source>
        <dbReference type="EMBL" id="XAN06733.1"/>
    </source>
</evidence>
<keyword evidence="5" id="KW-0119">Carbohydrate metabolism</keyword>
<dbReference type="InterPro" id="IPR023214">
    <property type="entry name" value="HAD_sf"/>
</dbReference>
<keyword evidence="4" id="KW-0460">Magnesium</keyword>
<dbReference type="Pfam" id="PF00702">
    <property type="entry name" value="Hydrolase"/>
    <property type="match status" value="1"/>
</dbReference>
<keyword evidence="6" id="KW-0378">Hydrolase</keyword>
<dbReference type="PANTHER" id="PTHR46193">
    <property type="entry name" value="6-PHOSPHOGLUCONATE PHOSPHATASE"/>
    <property type="match status" value="1"/>
</dbReference>
<dbReference type="PANTHER" id="PTHR46193:SF18">
    <property type="entry name" value="HEXITOL PHOSPHATASE B"/>
    <property type="match status" value="1"/>
</dbReference>
<evidence type="ECO:0000256" key="2">
    <source>
        <dbReference type="ARBA" id="ARBA00006171"/>
    </source>
</evidence>
<comment type="cofactor">
    <cofactor evidence="1">
        <name>Mg(2+)</name>
        <dbReference type="ChEBI" id="CHEBI:18420"/>
    </cofactor>
</comment>
<evidence type="ECO:0000256" key="3">
    <source>
        <dbReference type="ARBA" id="ARBA00022723"/>
    </source>
</evidence>
<dbReference type="GO" id="GO:0016787">
    <property type="term" value="F:hydrolase activity"/>
    <property type="evidence" value="ECO:0007669"/>
    <property type="project" value="UniProtKB-KW"/>
</dbReference>
<keyword evidence="7" id="KW-1185">Reference proteome</keyword>